<feature type="transmembrane region" description="Helical" evidence="1">
    <location>
        <begin position="88"/>
        <end position="105"/>
    </location>
</feature>
<organism evidence="2 3">
    <name type="scientific">Gordonia aichiensis NBRC 108223</name>
    <dbReference type="NCBI Taxonomy" id="1220583"/>
    <lineage>
        <taxon>Bacteria</taxon>
        <taxon>Bacillati</taxon>
        <taxon>Actinomycetota</taxon>
        <taxon>Actinomycetes</taxon>
        <taxon>Mycobacteriales</taxon>
        <taxon>Gordoniaceae</taxon>
        <taxon>Gordonia</taxon>
    </lineage>
</organism>
<protein>
    <recommendedName>
        <fullName evidence="4">DUF202 domain-containing protein</fullName>
    </recommendedName>
</protein>
<keyword evidence="1" id="KW-1133">Transmembrane helix</keyword>
<feature type="transmembrane region" description="Helical" evidence="1">
    <location>
        <begin position="47"/>
        <end position="67"/>
    </location>
</feature>
<dbReference type="Proteomes" id="UP000010988">
    <property type="component" value="Unassembled WGS sequence"/>
</dbReference>
<proteinExistence type="predicted"/>
<keyword evidence="3" id="KW-1185">Reference proteome</keyword>
<evidence type="ECO:0008006" key="4">
    <source>
        <dbReference type="Google" id="ProtNLM"/>
    </source>
</evidence>
<keyword evidence="1" id="KW-0472">Membrane</keyword>
<feature type="transmembrane region" description="Helical" evidence="1">
    <location>
        <begin position="21"/>
        <end position="41"/>
    </location>
</feature>
<dbReference type="STRING" id="1220583.GOACH_01_01650"/>
<evidence type="ECO:0000313" key="3">
    <source>
        <dbReference type="Proteomes" id="UP000010988"/>
    </source>
</evidence>
<accession>L7KEC3</accession>
<reference evidence="2 3" key="1">
    <citation type="submission" date="2012-12" db="EMBL/GenBank/DDBJ databases">
        <title>Whole genome shotgun sequence of Gordonia aichiensis NBRC 108223.</title>
        <authorList>
            <person name="Isaki-Nakamura S."/>
            <person name="Hosoyama A."/>
            <person name="Tsuchikane K."/>
            <person name="Ando Y."/>
            <person name="Baba S."/>
            <person name="Ohji S."/>
            <person name="Hamada M."/>
            <person name="Tamura T."/>
            <person name="Yamazoe A."/>
            <person name="Yamazaki S."/>
            <person name="Fujita N."/>
        </authorList>
    </citation>
    <scope>NUCLEOTIDE SEQUENCE [LARGE SCALE GENOMIC DNA]</scope>
    <source>
        <strain evidence="2 3">NBRC 108223</strain>
    </source>
</reference>
<comment type="caution">
    <text evidence="2">The sequence shown here is derived from an EMBL/GenBank/DDBJ whole genome shotgun (WGS) entry which is preliminary data.</text>
</comment>
<dbReference type="AlphaFoldDB" id="L7KEC3"/>
<sequence length="106" mass="11008">MTTQSPWPADPGLAIERTALAWRRTTLTAVVTVSLLAHAAVVRAPVAATFCVAAAGSCVVALAFLCLRRSHMLARRISEPTHVHFTTITALVAVACICTAIAAAVG</sequence>
<dbReference type="RefSeq" id="WP_005169169.1">
    <property type="nucleotide sequence ID" value="NZ_BANR01000001.1"/>
</dbReference>
<evidence type="ECO:0000256" key="1">
    <source>
        <dbReference type="SAM" id="Phobius"/>
    </source>
</evidence>
<evidence type="ECO:0000313" key="2">
    <source>
        <dbReference type="EMBL" id="GAC46846.1"/>
    </source>
</evidence>
<gene>
    <name evidence="2" type="ORF">GOACH_01_01650</name>
</gene>
<keyword evidence="1" id="KW-0812">Transmembrane</keyword>
<dbReference type="EMBL" id="BANR01000001">
    <property type="protein sequence ID" value="GAC46846.1"/>
    <property type="molecule type" value="Genomic_DNA"/>
</dbReference>
<name>L7KEC3_9ACTN</name>